<gene>
    <name evidence="1" type="ORF">CLF_101299</name>
</gene>
<reference evidence="1" key="1">
    <citation type="journal article" date="2011" name="Genome Biol.">
        <title>The draft genome of the carcinogenic human liver fluke Clonorchis sinensis.</title>
        <authorList>
            <person name="Wang X."/>
            <person name="Chen W."/>
            <person name="Huang Y."/>
            <person name="Sun J."/>
            <person name="Men J."/>
            <person name="Liu H."/>
            <person name="Luo F."/>
            <person name="Guo L."/>
            <person name="Lv X."/>
            <person name="Deng C."/>
            <person name="Zhou C."/>
            <person name="Fan Y."/>
            <person name="Li X."/>
            <person name="Huang L."/>
            <person name="Hu Y."/>
            <person name="Liang C."/>
            <person name="Hu X."/>
            <person name="Xu J."/>
            <person name="Yu X."/>
        </authorList>
    </citation>
    <scope>NUCLEOTIDE SEQUENCE [LARGE SCALE GENOMIC DNA]</scope>
    <source>
        <strain evidence="1">Henan</strain>
    </source>
</reference>
<keyword evidence="2" id="KW-1185">Reference proteome</keyword>
<dbReference type="AlphaFoldDB" id="G7Y5F9"/>
<dbReference type="Proteomes" id="UP000008909">
    <property type="component" value="Unassembled WGS sequence"/>
</dbReference>
<sequence>MRLLPDLYPRSNLVEVTLDVEWTCRRQPSPISADCTNCLKDGGCNQNRRMHIGGGPMFRHKLFVFKVQILVSSSASLKRHNEELEFAGCSDTRRQLLLDDKATTVDNSEQNNCSTLASHEPIDTDQCYAEQENPDCKPICVCFEKRLVEAVKLYESNILPLNAALKSYDFTPSTTVAANFERELYAQLVAGQDYRTLSRCLVQKYEATRHCFLRFIQLIDVINIDTLDADQLSWVRSMFSRFYRLRDLLHLAHVRSENESNPDEAAESTTEETAIDPLGCWLDSMKPKQSCVAEGLPSSCQLMNTYLSMGSSSSPLSRVFMLTGLPELCTFSGSSSQLFEFVRLWDSMESLQFELHLLKILHTALPKLLEQLVPRSELRWLDTYSACQKTVFLAELFSLRPVLRGSDRQMDNV</sequence>
<protein>
    <submittedName>
        <fullName evidence="1">Uncharacterized protein</fullName>
    </submittedName>
</protein>
<evidence type="ECO:0000313" key="1">
    <source>
        <dbReference type="EMBL" id="GAA48195.1"/>
    </source>
</evidence>
<organism evidence="1 2">
    <name type="scientific">Clonorchis sinensis</name>
    <name type="common">Chinese liver fluke</name>
    <dbReference type="NCBI Taxonomy" id="79923"/>
    <lineage>
        <taxon>Eukaryota</taxon>
        <taxon>Metazoa</taxon>
        <taxon>Spiralia</taxon>
        <taxon>Lophotrochozoa</taxon>
        <taxon>Platyhelminthes</taxon>
        <taxon>Trematoda</taxon>
        <taxon>Digenea</taxon>
        <taxon>Opisthorchiida</taxon>
        <taxon>Opisthorchiata</taxon>
        <taxon>Opisthorchiidae</taxon>
        <taxon>Clonorchis</taxon>
    </lineage>
</organism>
<accession>G7Y5F9</accession>
<proteinExistence type="predicted"/>
<reference key="2">
    <citation type="submission" date="2011-10" db="EMBL/GenBank/DDBJ databases">
        <title>The genome and transcriptome sequence of Clonorchis sinensis provide insights into the carcinogenic liver fluke.</title>
        <authorList>
            <person name="Wang X."/>
            <person name="Huang Y."/>
            <person name="Chen W."/>
            <person name="Liu H."/>
            <person name="Guo L."/>
            <person name="Chen Y."/>
            <person name="Luo F."/>
            <person name="Zhou W."/>
            <person name="Sun J."/>
            <person name="Mao Q."/>
            <person name="Liang P."/>
            <person name="Zhou C."/>
            <person name="Tian Y."/>
            <person name="Men J."/>
            <person name="Lv X."/>
            <person name="Huang L."/>
            <person name="Zhou J."/>
            <person name="Hu Y."/>
            <person name="Li R."/>
            <person name="Zhang F."/>
            <person name="Lei H."/>
            <person name="Li X."/>
            <person name="Hu X."/>
            <person name="Liang C."/>
            <person name="Xu J."/>
            <person name="Wu Z."/>
            <person name="Yu X."/>
        </authorList>
    </citation>
    <scope>NUCLEOTIDE SEQUENCE</scope>
    <source>
        <strain>Henan</strain>
    </source>
</reference>
<dbReference type="EMBL" id="DF142874">
    <property type="protein sequence ID" value="GAA48195.1"/>
    <property type="molecule type" value="Genomic_DNA"/>
</dbReference>
<name>G7Y5F9_CLOSI</name>
<evidence type="ECO:0000313" key="2">
    <source>
        <dbReference type="Proteomes" id="UP000008909"/>
    </source>
</evidence>